<proteinExistence type="predicted"/>
<comment type="caution">
    <text evidence="1">The sequence shown here is derived from an EMBL/GenBank/DDBJ whole genome shotgun (WGS) entry which is preliminary data.</text>
</comment>
<protein>
    <submittedName>
        <fullName evidence="1">Uncharacterized protein</fullName>
    </submittedName>
</protein>
<evidence type="ECO:0000313" key="2">
    <source>
        <dbReference type="Proteomes" id="UP000652761"/>
    </source>
</evidence>
<dbReference type="AlphaFoldDB" id="A0A843VUV2"/>
<keyword evidence="2" id="KW-1185">Reference proteome</keyword>
<gene>
    <name evidence="1" type="ORF">Taro_030003</name>
</gene>
<sequence length="31" mass="3768">MISIHFDFSFLGYPKGLSWDQDFYLLYTLCF</sequence>
<evidence type="ECO:0000313" key="1">
    <source>
        <dbReference type="EMBL" id="MQL97310.1"/>
    </source>
</evidence>
<dbReference type="Proteomes" id="UP000652761">
    <property type="component" value="Unassembled WGS sequence"/>
</dbReference>
<dbReference type="EMBL" id="NMUH01002031">
    <property type="protein sequence ID" value="MQL97310.1"/>
    <property type="molecule type" value="Genomic_DNA"/>
</dbReference>
<name>A0A843VUV2_COLES</name>
<organism evidence="1 2">
    <name type="scientific">Colocasia esculenta</name>
    <name type="common">Wild taro</name>
    <name type="synonym">Arum esculentum</name>
    <dbReference type="NCBI Taxonomy" id="4460"/>
    <lineage>
        <taxon>Eukaryota</taxon>
        <taxon>Viridiplantae</taxon>
        <taxon>Streptophyta</taxon>
        <taxon>Embryophyta</taxon>
        <taxon>Tracheophyta</taxon>
        <taxon>Spermatophyta</taxon>
        <taxon>Magnoliopsida</taxon>
        <taxon>Liliopsida</taxon>
        <taxon>Araceae</taxon>
        <taxon>Aroideae</taxon>
        <taxon>Colocasieae</taxon>
        <taxon>Colocasia</taxon>
    </lineage>
</organism>
<reference evidence="1" key="1">
    <citation type="submission" date="2017-07" db="EMBL/GenBank/DDBJ databases">
        <title>Taro Niue Genome Assembly and Annotation.</title>
        <authorList>
            <person name="Atibalentja N."/>
            <person name="Keating K."/>
            <person name="Fields C.J."/>
        </authorList>
    </citation>
    <scope>NUCLEOTIDE SEQUENCE</scope>
    <source>
        <strain evidence="1">Niue_2</strain>
        <tissue evidence="1">Leaf</tissue>
    </source>
</reference>
<accession>A0A843VUV2</accession>